<comment type="caution">
    <text evidence="1">The sequence shown here is derived from an EMBL/GenBank/DDBJ whole genome shotgun (WGS) entry which is preliminary data.</text>
</comment>
<evidence type="ECO:0000313" key="1">
    <source>
        <dbReference type="EMBL" id="KAJ3537305.1"/>
    </source>
</evidence>
<reference evidence="1" key="1">
    <citation type="submission" date="2022-07" db="EMBL/GenBank/DDBJ databases">
        <title>Genome Sequence of Phlebia brevispora.</title>
        <authorList>
            <person name="Buettner E."/>
        </authorList>
    </citation>
    <scope>NUCLEOTIDE SEQUENCE</scope>
    <source>
        <strain evidence="1">MPL23</strain>
    </source>
</reference>
<dbReference type="EMBL" id="JANHOG010001423">
    <property type="protein sequence ID" value="KAJ3537305.1"/>
    <property type="molecule type" value="Genomic_DNA"/>
</dbReference>
<evidence type="ECO:0000313" key="2">
    <source>
        <dbReference type="Proteomes" id="UP001148662"/>
    </source>
</evidence>
<accession>A0ACC1SD88</accession>
<keyword evidence="2" id="KW-1185">Reference proteome</keyword>
<protein>
    <submittedName>
        <fullName evidence="1">Uncharacterized protein</fullName>
    </submittedName>
</protein>
<proteinExistence type="predicted"/>
<organism evidence="1 2">
    <name type="scientific">Phlebia brevispora</name>
    <dbReference type="NCBI Taxonomy" id="194682"/>
    <lineage>
        <taxon>Eukaryota</taxon>
        <taxon>Fungi</taxon>
        <taxon>Dikarya</taxon>
        <taxon>Basidiomycota</taxon>
        <taxon>Agaricomycotina</taxon>
        <taxon>Agaricomycetes</taxon>
        <taxon>Polyporales</taxon>
        <taxon>Meruliaceae</taxon>
        <taxon>Phlebia</taxon>
    </lineage>
</organism>
<name>A0ACC1SD88_9APHY</name>
<gene>
    <name evidence="1" type="ORF">NM688_g6712</name>
</gene>
<sequence>MATLQLTVSAFKDPKCLATYEFTHKSVAKSTEDGACDSDEASQPPLRFTQSDLVHEGTSKVYKGTLVNGGDTPLRVVCKLIQESPKSNPAWLDHEAAVYENKLADLQGICVPRFYGLFTGTIADKPASCIILEDCGVALQGYFSAYPQEVSIKSFQLLMAVHKRGVEHRDFWPRNIVVDNVEQPTRYNLIDFEGSYPRHQCLVEGPEIEIFNFPRVQCPELSRIGLELQLFVPWSVRFFGSGVNILSFRGAEGLARAGRRPATLTDEQILQEARRVLGEYGDKYRRYRDYVAGKKTMMIKPLA</sequence>
<dbReference type="Proteomes" id="UP001148662">
    <property type="component" value="Unassembled WGS sequence"/>
</dbReference>